<dbReference type="Gene3D" id="3.50.50.60">
    <property type="entry name" value="FAD/NAD(P)-binding domain"/>
    <property type="match status" value="1"/>
</dbReference>
<organism evidence="5 6">
    <name type="scientific">Coleophoma cylindrospora</name>
    <dbReference type="NCBI Taxonomy" id="1849047"/>
    <lineage>
        <taxon>Eukaryota</taxon>
        <taxon>Fungi</taxon>
        <taxon>Dikarya</taxon>
        <taxon>Ascomycota</taxon>
        <taxon>Pezizomycotina</taxon>
        <taxon>Leotiomycetes</taxon>
        <taxon>Helotiales</taxon>
        <taxon>Dermateaceae</taxon>
        <taxon>Coleophoma</taxon>
    </lineage>
</organism>
<dbReference type="PANTHER" id="PTHR13789">
    <property type="entry name" value="MONOOXYGENASE"/>
    <property type="match status" value="1"/>
</dbReference>
<evidence type="ECO:0000256" key="1">
    <source>
        <dbReference type="ARBA" id="ARBA00007992"/>
    </source>
</evidence>
<evidence type="ECO:0008006" key="7">
    <source>
        <dbReference type="Google" id="ProtNLM"/>
    </source>
</evidence>
<accession>A0A3D8QPX5</accession>
<dbReference type="EMBL" id="PDLM01000013">
    <property type="protein sequence ID" value="RDW63771.1"/>
    <property type="molecule type" value="Genomic_DNA"/>
</dbReference>
<comment type="caution">
    <text evidence="5">The sequence shown here is derived from an EMBL/GenBank/DDBJ whole genome shotgun (WGS) entry which is preliminary data.</text>
</comment>
<evidence type="ECO:0000256" key="2">
    <source>
        <dbReference type="ARBA" id="ARBA00023002"/>
    </source>
</evidence>
<dbReference type="GO" id="GO:0004497">
    <property type="term" value="F:monooxygenase activity"/>
    <property type="evidence" value="ECO:0007669"/>
    <property type="project" value="UniProtKB-KW"/>
</dbReference>
<feature type="transmembrane region" description="Helical" evidence="4">
    <location>
        <begin position="12"/>
        <end position="31"/>
    </location>
</feature>
<dbReference type="AlphaFoldDB" id="A0A3D8QPX5"/>
<keyword evidence="4" id="KW-0472">Membrane</keyword>
<dbReference type="InterPro" id="IPR050493">
    <property type="entry name" value="FAD-dep_Monooxygenase_BioMet"/>
</dbReference>
<dbReference type="Proteomes" id="UP000256645">
    <property type="component" value="Unassembled WGS sequence"/>
</dbReference>
<dbReference type="OrthoDB" id="417877at2759"/>
<evidence type="ECO:0000313" key="6">
    <source>
        <dbReference type="Proteomes" id="UP000256645"/>
    </source>
</evidence>
<reference evidence="5 6" key="1">
    <citation type="journal article" date="2018" name="IMA Fungus">
        <title>IMA Genome-F 9: Draft genome sequence of Annulohypoxylon stygium, Aspergillus mulundensis, Berkeleyomyces basicola (syn. Thielaviopsis basicola), Ceratocystis smalleyi, two Cercospora beticola strains, Coleophoma cylindrospora, Fusarium fracticaudum, Phialophora cf. hyalina, and Morchella septimelata.</title>
        <authorList>
            <person name="Wingfield B.D."/>
            <person name="Bills G.F."/>
            <person name="Dong Y."/>
            <person name="Huang W."/>
            <person name="Nel W.J."/>
            <person name="Swalarsk-Parry B.S."/>
            <person name="Vaghefi N."/>
            <person name="Wilken P.M."/>
            <person name="An Z."/>
            <person name="de Beer Z.W."/>
            <person name="De Vos L."/>
            <person name="Chen L."/>
            <person name="Duong T.A."/>
            <person name="Gao Y."/>
            <person name="Hammerbacher A."/>
            <person name="Kikkert J.R."/>
            <person name="Li Y."/>
            <person name="Li H."/>
            <person name="Li K."/>
            <person name="Li Q."/>
            <person name="Liu X."/>
            <person name="Ma X."/>
            <person name="Naidoo K."/>
            <person name="Pethybridge S.J."/>
            <person name="Sun J."/>
            <person name="Steenkamp E.T."/>
            <person name="van der Nest M.A."/>
            <person name="van Wyk S."/>
            <person name="Wingfield M.J."/>
            <person name="Xiong C."/>
            <person name="Yue Q."/>
            <person name="Zhang X."/>
        </authorList>
    </citation>
    <scope>NUCLEOTIDE SEQUENCE [LARGE SCALE GENOMIC DNA]</scope>
    <source>
        <strain evidence="5 6">BP6252</strain>
    </source>
</reference>
<evidence type="ECO:0000256" key="3">
    <source>
        <dbReference type="ARBA" id="ARBA00023033"/>
    </source>
</evidence>
<keyword evidence="4" id="KW-0812">Transmembrane</keyword>
<dbReference type="PANTHER" id="PTHR13789:SF309">
    <property type="entry name" value="PUTATIVE (AFU_ORTHOLOGUE AFUA_6G14510)-RELATED"/>
    <property type="match status" value="1"/>
</dbReference>
<gene>
    <name evidence="5" type="ORF">BP6252_11316</name>
</gene>
<dbReference type="PRINTS" id="PR00420">
    <property type="entry name" value="RNGMNOXGNASE"/>
</dbReference>
<evidence type="ECO:0000256" key="4">
    <source>
        <dbReference type="SAM" id="Phobius"/>
    </source>
</evidence>
<keyword evidence="2" id="KW-0560">Oxidoreductase</keyword>
<name>A0A3D8QPX5_9HELO</name>
<proteinExistence type="inferred from homology"/>
<keyword evidence="6" id="KW-1185">Reference proteome</keyword>
<sequence>MKLNGTATHRRQLRIAIIGGGLAGAAAAGVFSRLPNVQVTLYEQSKCDREIGAMIGVMVGGVKCLSRMLSPAGFEELQRILYRGENVDGIRHRHWRTGEIMAGANSPHTPRHMQEGRTGRIALHSLLMSEIPEGTVKYGKQGVCSEAVGDGTMRVHFADGSSEDADLVVAADGLYSKIRKQYIPDDKYVYKGRVSYSYNIPIEMVRHIKGLPTHSSAWHGNNDVVFLSRLRHKLTSFAPLKDWDPILDQVLQLLPGISAYPLQVTAWMENPTRDNALAFVGDAAHPTGGAYGSGCSFAFADVQALFLSLHRTYGYNADEDCSKPLYNVSYALHLYRETRMPFIKRVESQLGNDKLDATYVATACDEKEWIRRWKKKFTINWWILEHDVDAKWQEVEAEERHTWHRKNKEDGNMTDVFGY</sequence>
<protein>
    <recommendedName>
        <fullName evidence="7">FAD-binding domain-containing protein</fullName>
    </recommendedName>
</protein>
<keyword evidence="4" id="KW-1133">Transmembrane helix</keyword>
<evidence type="ECO:0000313" key="5">
    <source>
        <dbReference type="EMBL" id="RDW63771.1"/>
    </source>
</evidence>
<keyword evidence="3" id="KW-0503">Monooxygenase</keyword>
<dbReference type="STRING" id="1849047.A0A3D8QPX5"/>
<dbReference type="InterPro" id="IPR036188">
    <property type="entry name" value="FAD/NAD-bd_sf"/>
</dbReference>
<dbReference type="SUPFAM" id="SSF51905">
    <property type="entry name" value="FAD/NAD(P)-binding domain"/>
    <property type="match status" value="1"/>
</dbReference>
<comment type="similarity">
    <text evidence="1">Belongs to the paxM FAD-dependent monooxygenase family.</text>
</comment>